<organism evidence="8 9">
    <name type="scientific">Muntiacus reevesi</name>
    <name type="common">Reeves' muntjac</name>
    <name type="synonym">Cervus reevesi</name>
    <dbReference type="NCBI Taxonomy" id="9886"/>
    <lineage>
        <taxon>Eukaryota</taxon>
        <taxon>Metazoa</taxon>
        <taxon>Chordata</taxon>
        <taxon>Craniata</taxon>
        <taxon>Vertebrata</taxon>
        <taxon>Euteleostomi</taxon>
        <taxon>Mammalia</taxon>
        <taxon>Eutheria</taxon>
        <taxon>Laurasiatheria</taxon>
        <taxon>Artiodactyla</taxon>
        <taxon>Ruminantia</taxon>
        <taxon>Pecora</taxon>
        <taxon>Cervidae</taxon>
        <taxon>Muntiacinae</taxon>
        <taxon>Muntiacus</taxon>
    </lineage>
</organism>
<evidence type="ECO:0000259" key="6">
    <source>
        <dbReference type="Pfam" id="PF01747"/>
    </source>
</evidence>
<dbReference type="GO" id="GO:0004781">
    <property type="term" value="F:sulfate adenylyltransferase (ATP) activity"/>
    <property type="evidence" value="ECO:0007669"/>
    <property type="project" value="InterPro"/>
</dbReference>
<dbReference type="InterPro" id="IPR015947">
    <property type="entry name" value="PUA-like_sf"/>
</dbReference>
<dbReference type="Proteomes" id="UP000326062">
    <property type="component" value="Chromosome 14"/>
</dbReference>
<dbReference type="Pfam" id="PF01583">
    <property type="entry name" value="APS_kinase"/>
    <property type="match status" value="1"/>
</dbReference>
<feature type="domain" description="Sulphate adenylyltransferase catalytic" evidence="6">
    <location>
        <begin position="282"/>
        <end position="407"/>
    </location>
</feature>
<proteinExistence type="predicted"/>
<dbReference type="GO" id="GO:0004020">
    <property type="term" value="F:adenylylsulfate kinase activity"/>
    <property type="evidence" value="ECO:0007669"/>
    <property type="project" value="UniProtKB-EC"/>
</dbReference>
<dbReference type="GO" id="GO:0005524">
    <property type="term" value="F:ATP binding"/>
    <property type="evidence" value="ECO:0007669"/>
    <property type="project" value="UniProtKB-KW"/>
</dbReference>
<accession>A0A5N3W611</accession>
<evidence type="ECO:0000256" key="2">
    <source>
        <dbReference type="ARBA" id="ARBA00022679"/>
    </source>
</evidence>
<dbReference type="Pfam" id="PF01747">
    <property type="entry name" value="ATP-sulfurylase"/>
    <property type="match status" value="1"/>
</dbReference>
<dbReference type="EMBL" id="VCEB01000020">
    <property type="protein sequence ID" value="KAB0355814.1"/>
    <property type="molecule type" value="Genomic_DNA"/>
</dbReference>
<evidence type="ECO:0000256" key="1">
    <source>
        <dbReference type="ARBA" id="ARBA00004678"/>
    </source>
</evidence>
<gene>
    <name evidence="8" type="ORF">FD755_021755</name>
</gene>
<dbReference type="InterPro" id="IPR014729">
    <property type="entry name" value="Rossmann-like_a/b/a_fold"/>
</dbReference>
<dbReference type="InterPro" id="IPR025980">
    <property type="entry name" value="ATP-Sase_PUA-like_dom"/>
</dbReference>
<sequence length="444" mass="50293">MKVLSSLCEKVKLSNNAQNWGMQRATNITYQAHHVTRNKGDQVVGTTGGFCGCTVWLTGCSGAGKTTVSMALEEYLVCHIISCYTLDGDSIHQGFNKNLGFSPEDREENVRCMAEIAKLVADAGLVYITSFISPYTFKCNNVRHTHKDASLFFFEVIVDAPPYVCEQRDAPELMLKTDFCDVNDYWVQVLAEDWATPLSGFMREKEYLQVLTATQENKEGLDGCTAFALIYKGLCVFFEHRKEKHCARKRGKTCKNHPHIKMVMEQGAWLIEGDPQKFKDMNFKDMNADAIFAFQLHNLVHNGHALLMQDTHKQLLERGYWCPVLLLHPLGGWTRDDDVPLMWWMKKHAAVLEEGVLNLETTVVVQQHCRARMVVGANFHIVGQDSAGMPHPETGEDLYEQTHGTQTLTWPLSSKHKCKNFTQEGQKSPEGFTAPKAWTVLMHR</sequence>
<keyword evidence="9" id="KW-1185">Reference proteome</keyword>
<protein>
    <submittedName>
        <fullName evidence="8">Uncharacterized protein</fullName>
    </submittedName>
</protein>
<dbReference type="SUPFAM" id="SSF52540">
    <property type="entry name" value="P-loop containing nucleoside triphosphate hydrolases"/>
    <property type="match status" value="1"/>
</dbReference>
<dbReference type="Pfam" id="PF14306">
    <property type="entry name" value="PUA_2"/>
    <property type="match status" value="1"/>
</dbReference>
<dbReference type="Gene3D" id="3.10.400.10">
    <property type="entry name" value="Sulfate adenylyltransferase"/>
    <property type="match status" value="1"/>
</dbReference>
<reference evidence="8 9" key="1">
    <citation type="submission" date="2019-06" db="EMBL/GenBank/DDBJ databases">
        <title>Discovery of a novel chromosome fission-fusion reversal in muntjac.</title>
        <authorList>
            <person name="Mudd A.B."/>
            <person name="Bredeson J.V."/>
            <person name="Baum R."/>
            <person name="Hockemeyer D."/>
            <person name="Rokhsar D.S."/>
        </authorList>
    </citation>
    <scope>NUCLEOTIDE SEQUENCE [LARGE SCALE GENOMIC DNA]</scope>
    <source>
        <strain evidence="8">UCam_UCB_Mr</strain>
        <tissue evidence="8">Fibroblast cell line</tissue>
    </source>
</reference>
<comment type="caution">
    <text evidence="8">The sequence shown here is derived from an EMBL/GenBank/DDBJ whole genome shotgun (WGS) entry which is preliminary data.</text>
</comment>
<feature type="domain" description="ATP-sulfurylase PUA-like" evidence="7">
    <location>
        <begin position="183"/>
        <end position="274"/>
    </location>
</feature>
<dbReference type="InterPro" id="IPR027417">
    <property type="entry name" value="P-loop_NTPase"/>
</dbReference>
<dbReference type="PANTHER" id="PTHR11055:SF17">
    <property type="entry name" value="BIFUNCTIONAL 3'-PHOSPHOADENOSINE 5'-PHOSPHOSULFATE SYNTHASE 1"/>
    <property type="match status" value="1"/>
</dbReference>
<dbReference type="AlphaFoldDB" id="A0A5N3W611"/>
<keyword evidence="2" id="KW-0808">Transferase</keyword>
<dbReference type="PANTHER" id="PTHR11055">
    <property type="entry name" value="BIFUNCTIONAL 3'-PHOSPHOADENOSINE 5'-PHOSPHOSULFATE SYNTHASE"/>
    <property type="match status" value="1"/>
</dbReference>
<dbReference type="Gene3D" id="3.40.50.300">
    <property type="entry name" value="P-loop containing nucleotide triphosphate hydrolases"/>
    <property type="match status" value="1"/>
</dbReference>
<dbReference type="GO" id="GO:0050428">
    <property type="term" value="P:3'-phosphoadenosine 5'-phosphosulfate biosynthetic process"/>
    <property type="evidence" value="ECO:0007669"/>
    <property type="project" value="TreeGrafter"/>
</dbReference>
<evidence type="ECO:0000313" key="9">
    <source>
        <dbReference type="Proteomes" id="UP000326062"/>
    </source>
</evidence>
<evidence type="ECO:0000259" key="7">
    <source>
        <dbReference type="Pfam" id="PF14306"/>
    </source>
</evidence>
<dbReference type="Gene3D" id="3.40.50.620">
    <property type="entry name" value="HUPs"/>
    <property type="match status" value="1"/>
</dbReference>
<feature type="domain" description="APS kinase" evidence="5">
    <location>
        <begin position="52"/>
        <end position="176"/>
    </location>
</feature>
<evidence type="ECO:0000256" key="3">
    <source>
        <dbReference type="ARBA" id="ARBA00022741"/>
    </source>
</evidence>
<dbReference type="InterPro" id="IPR024951">
    <property type="entry name" value="Sulfurylase_cat_dom"/>
</dbReference>
<evidence type="ECO:0000313" key="8">
    <source>
        <dbReference type="EMBL" id="KAB0355814.1"/>
    </source>
</evidence>
<dbReference type="SUPFAM" id="SSF88697">
    <property type="entry name" value="PUA domain-like"/>
    <property type="match status" value="1"/>
</dbReference>
<name>A0A5N3W611_MUNRE</name>
<comment type="pathway">
    <text evidence="1">Sulfur metabolism.</text>
</comment>
<keyword evidence="4" id="KW-0067">ATP-binding</keyword>
<evidence type="ECO:0000256" key="4">
    <source>
        <dbReference type="ARBA" id="ARBA00022840"/>
    </source>
</evidence>
<dbReference type="SUPFAM" id="SSF52374">
    <property type="entry name" value="Nucleotidylyl transferase"/>
    <property type="match status" value="1"/>
</dbReference>
<keyword evidence="3" id="KW-0547">Nucleotide-binding</keyword>
<dbReference type="CDD" id="cd02027">
    <property type="entry name" value="APSK"/>
    <property type="match status" value="1"/>
</dbReference>
<dbReference type="GO" id="GO:0000103">
    <property type="term" value="P:sulfate assimilation"/>
    <property type="evidence" value="ECO:0007669"/>
    <property type="project" value="InterPro"/>
</dbReference>
<evidence type="ECO:0000259" key="5">
    <source>
        <dbReference type="Pfam" id="PF01583"/>
    </source>
</evidence>
<dbReference type="InterPro" id="IPR059117">
    <property type="entry name" value="APS_kinase_dom"/>
</dbReference>